<reference evidence="4" key="1">
    <citation type="submission" date="2018-05" db="EMBL/GenBank/DDBJ databases">
        <title>Azospirillum thermophila sp. nov., a novel isolated from hot spring.</title>
        <authorList>
            <person name="Zhao Z."/>
        </authorList>
    </citation>
    <scope>NUCLEOTIDE SEQUENCE [LARGE SCALE GENOMIC DNA]</scope>
    <source>
        <strain evidence="4">CFH 70021</strain>
        <plasmid evidence="4">unnamed4</plasmid>
    </source>
</reference>
<dbReference type="SMART" id="SM00822">
    <property type="entry name" value="PKS_KR"/>
    <property type="match status" value="1"/>
</dbReference>
<proteinExistence type="inferred from homology"/>
<accession>A0A2S2D0K7</accession>
<evidence type="ECO:0000259" key="2">
    <source>
        <dbReference type="SMART" id="SM00822"/>
    </source>
</evidence>
<dbReference type="PRINTS" id="PR00081">
    <property type="entry name" value="GDHRDH"/>
</dbReference>
<dbReference type="InterPro" id="IPR002347">
    <property type="entry name" value="SDR_fam"/>
</dbReference>
<dbReference type="AlphaFoldDB" id="A0A2S2D0K7"/>
<dbReference type="KEGG" id="azz:DEW08_29950"/>
<dbReference type="InterPro" id="IPR020904">
    <property type="entry name" value="Sc_DH/Rdtase_CS"/>
</dbReference>
<dbReference type="GO" id="GO:0030497">
    <property type="term" value="P:fatty acid elongation"/>
    <property type="evidence" value="ECO:0007669"/>
    <property type="project" value="TreeGrafter"/>
</dbReference>
<dbReference type="OrthoDB" id="9804774at2"/>
<dbReference type="InterPro" id="IPR057326">
    <property type="entry name" value="KR_dom"/>
</dbReference>
<dbReference type="EMBL" id="CP029359">
    <property type="protein sequence ID" value="AWK90294.1"/>
    <property type="molecule type" value="Genomic_DNA"/>
</dbReference>
<dbReference type="SUPFAM" id="SSF51735">
    <property type="entry name" value="NAD(P)-binding Rossmann-fold domains"/>
    <property type="match status" value="1"/>
</dbReference>
<dbReference type="Pfam" id="PF13561">
    <property type="entry name" value="adh_short_C2"/>
    <property type="match status" value="1"/>
</dbReference>
<dbReference type="PANTHER" id="PTHR42760:SF135">
    <property type="entry name" value="BLL7886 PROTEIN"/>
    <property type="match status" value="1"/>
</dbReference>
<comment type="similarity">
    <text evidence="1">Belongs to the short-chain dehydrogenases/reductases (SDR) family.</text>
</comment>
<dbReference type="PROSITE" id="PS00061">
    <property type="entry name" value="ADH_SHORT"/>
    <property type="match status" value="1"/>
</dbReference>
<gene>
    <name evidence="3" type="ORF">DEW08_29950</name>
</gene>
<geneLocation type="plasmid" evidence="3 4">
    <name>unnamed4</name>
</geneLocation>
<evidence type="ECO:0000313" key="3">
    <source>
        <dbReference type="EMBL" id="AWK90294.1"/>
    </source>
</evidence>
<dbReference type="InterPro" id="IPR036291">
    <property type="entry name" value="NAD(P)-bd_dom_sf"/>
</dbReference>
<feature type="domain" description="Ketoreductase" evidence="2">
    <location>
        <begin position="10"/>
        <end position="204"/>
    </location>
</feature>
<dbReference type="PANTHER" id="PTHR42760">
    <property type="entry name" value="SHORT-CHAIN DEHYDROGENASES/REDUCTASES FAMILY MEMBER"/>
    <property type="match status" value="1"/>
</dbReference>
<dbReference type="FunFam" id="3.40.50.720:FF:000084">
    <property type="entry name" value="Short-chain dehydrogenase reductase"/>
    <property type="match status" value="1"/>
</dbReference>
<name>A0A2S2D0K7_9PROT</name>
<dbReference type="PRINTS" id="PR00080">
    <property type="entry name" value="SDRFAMILY"/>
</dbReference>
<evidence type="ECO:0000313" key="4">
    <source>
        <dbReference type="Proteomes" id="UP000245629"/>
    </source>
</evidence>
<sequence length="247" mass="25502">MAKLFALDGRVALVTGASRGIGRAIAEGLADAGATVVGVGRTPASDLPETAFLYRSLDVTDADAVAALCKEMAGRFGRFDILVNAAAISLKPAPDATGRLAAFDATLNANLRAPYACCLAAAEQMDQGGSIINVTSINSVLGFPGNPGYVAAKGGLRQLTRALAVDLGPRGIRVNNLAPGYVRTAMTEASYSDPALHAQRLRHMILPRWGEPADLQGAAVFLASEASAYVTGQDLFVDGGWTAKGLT</sequence>
<dbReference type="GO" id="GO:0016616">
    <property type="term" value="F:oxidoreductase activity, acting on the CH-OH group of donors, NAD or NADP as acceptor"/>
    <property type="evidence" value="ECO:0007669"/>
    <property type="project" value="TreeGrafter"/>
</dbReference>
<protein>
    <submittedName>
        <fullName evidence="3">2-deoxy-D-gluconate 3-dehydrogenase</fullName>
    </submittedName>
</protein>
<dbReference type="Gene3D" id="3.40.50.720">
    <property type="entry name" value="NAD(P)-binding Rossmann-like Domain"/>
    <property type="match status" value="1"/>
</dbReference>
<organism evidence="3 4">
    <name type="scientific">Azospirillum thermophilum</name>
    <dbReference type="NCBI Taxonomy" id="2202148"/>
    <lineage>
        <taxon>Bacteria</taxon>
        <taxon>Pseudomonadati</taxon>
        <taxon>Pseudomonadota</taxon>
        <taxon>Alphaproteobacteria</taxon>
        <taxon>Rhodospirillales</taxon>
        <taxon>Azospirillaceae</taxon>
        <taxon>Azospirillum</taxon>
    </lineage>
</organism>
<evidence type="ECO:0000256" key="1">
    <source>
        <dbReference type="ARBA" id="ARBA00006484"/>
    </source>
</evidence>
<keyword evidence="3" id="KW-0614">Plasmid</keyword>
<dbReference type="Proteomes" id="UP000245629">
    <property type="component" value="Plasmid unnamed4"/>
</dbReference>
<keyword evidence="4" id="KW-1185">Reference proteome</keyword>